<feature type="coiled-coil region" evidence="1">
    <location>
        <begin position="209"/>
        <end position="236"/>
    </location>
</feature>
<dbReference type="SUPFAM" id="SSF56219">
    <property type="entry name" value="DNase I-like"/>
    <property type="match status" value="1"/>
</dbReference>
<protein>
    <submittedName>
        <fullName evidence="3">Uncharacterized protein LOC109021225</fullName>
    </submittedName>
</protein>
<evidence type="ECO:0000313" key="2">
    <source>
        <dbReference type="Proteomes" id="UP000235220"/>
    </source>
</evidence>
<reference evidence="3" key="1">
    <citation type="submission" date="2025-08" db="UniProtKB">
        <authorList>
            <consortium name="RefSeq"/>
        </authorList>
    </citation>
    <scope>IDENTIFICATION</scope>
    <source>
        <tissue evidence="3">Leaves</tissue>
    </source>
</reference>
<dbReference type="GeneID" id="109021225"/>
<dbReference type="InParanoid" id="A0A6P9E617"/>
<dbReference type="PANTHER" id="PTHR33710:SF13">
    <property type="entry name" value="ENDONUCLEASE_EXONUCLEASE_PHOSPHATASE FAMILY PROTEIN"/>
    <property type="match status" value="1"/>
</dbReference>
<dbReference type="Proteomes" id="UP000235220">
    <property type="component" value="Chromosome 2"/>
</dbReference>
<dbReference type="OrthoDB" id="1932741at2759"/>
<gene>
    <name evidence="3" type="primary">LOC109021225</name>
</gene>
<evidence type="ECO:0000313" key="3">
    <source>
        <dbReference type="RefSeq" id="XP_035543545.1"/>
    </source>
</evidence>
<dbReference type="AlphaFoldDB" id="A0A6P9E617"/>
<dbReference type="RefSeq" id="XP_035543545.1">
    <property type="nucleotide sequence ID" value="XM_035687652.1"/>
</dbReference>
<keyword evidence="1" id="KW-0175">Coiled coil</keyword>
<dbReference type="PANTHER" id="PTHR33710">
    <property type="entry name" value="BNAC02G09200D PROTEIN"/>
    <property type="match status" value="1"/>
</dbReference>
<evidence type="ECO:0000256" key="1">
    <source>
        <dbReference type="SAM" id="Coils"/>
    </source>
</evidence>
<dbReference type="KEGG" id="jre:109021225"/>
<name>A0A6P9E617_JUGRE</name>
<sequence length="273" mass="31710">MNQSISGWFRMGVDKILVSFIYAKCISMERRGLWQNLASVVDNESPWIVVGDFNIIRDDSERVGGNPRPISSMDDFNNCLDYCGLLDLQVVGCRLSWCNGHEGQTRSWARLDRALVNIQFTNQYPSAFFEYLKKKTSDHCPMLISFKKHVVSYGPHPFRFQNMWTTHADFKTCVEDVWKEPSPALDLLRLAKKQEKTKIAPRPWNQQVFGHVGQNIKELEEKLEVLESRLQGGHDQDVETDFLVTKLELDIWEQREETRLAQLAKKKWLTEGD</sequence>
<proteinExistence type="predicted"/>
<dbReference type="Gene3D" id="3.60.10.10">
    <property type="entry name" value="Endonuclease/exonuclease/phosphatase"/>
    <property type="match status" value="1"/>
</dbReference>
<keyword evidence="2" id="KW-1185">Reference proteome</keyword>
<accession>A0A6P9E617</accession>
<dbReference type="InterPro" id="IPR036691">
    <property type="entry name" value="Endo/exonu/phosph_ase_sf"/>
</dbReference>
<organism evidence="2 3">
    <name type="scientific">Juglans regia</name>
    <name type="common">English walnut</name>
    <dbReference type="NCBI Taxonomy" id="51240"/>
    <lineage>
        <taxon>Eukaryota</taxon>
        <taxon>Viridiplantae</taxon>
        <taxon>Streptophyta</taxon>
        <taxon>Embryophyta</taxon>
        <taxon>Tracheophyta</taxon>
        <taxon>Spermatophyta</taxon>
        <taxon>Magnoliopsida</taxon>
        <taxon>eudicotyledons</taxon>
        <taxon>Gunneridae</taxon>
        <taxon>Pentapetalae</taxon>
        <taxon>rosids</taxon>
        <taxon>fabids</taxon>
        <taxon>Fagales</taxon>
        <taxon>Juglandaceae</taxon>
        <taxon>Juglans</taxon>
    </lineage>
</organism>